<gene>
    <name evidence="1" type="ORF">EJ903_04840</name>
</gene>
<comment type="caution">
    <text evidence="1">The sequence shown here is derived from an EMBL/GenBank/DDBJ whole genome shotgun (WGS) entry which is preliminary data.</text>
</comment>
<dbReference type="Proteomes" id="UP000277007">
    <property type="component" value="Unassembled WGS sequence"/>
</dbReference>
<name>A0A431VKE8_9PROT</name>
<sequence length="299" mass="29143">MAHGMGGGSGFGGHNGGWGDAGWGTTATTLAAGATTATGDTGFDVVTMNSAGGTITVSAIEYLIGGVGTDVVTLSAAGNTLSVRGIETLTGGAGTDVVFLAGFGNTIAVSGVETLVGCGGADTITITSGTVTALVNGGDTLTLAAANGADQVVLQDAGYRPYGDSNGYAQIANFQAGTDKIVVSGALRARVDDNSDGTIASAARATGAINLSTDEVVQLTTTVASLTDTDYASVRTALGSLSNSSKGADALVLATDGTNTGAYLIVDSNGDGTVAANEIRLLGLYTSTTGITASDLVYG</sequence>
<dbReference type="InterPro" id="IPR011049">
    <property type="entry name" value="Serralysin-like_metalloprot_C"/>
</dbReference>
<evidence type="ECO:0000313" key="1">
    <source>
        <dbReference type="EMBL" id="RTR22907.1"/>
    </source>
</evidence>
<protein>
    <recommendedName>
        <fullName evidence="3">Calcium-binding protein</fullName>
    </recommendedName>
</protein>
<dbReference type="AlphaFoldDB" id="A0A431VKE8"/>
<reference evidence="1 2" key="1">
    <citation type="submission" date="2018-12" db="EMBL/GenBank/DDBJ databases">
        <authorList>
            <person name="Yang Y."/>
        </authorList>
    </citation>
    <scope>NUCLEOTIDE SEQUENCE [LARGE SCALE GENOMIC DNA]</scope>
    <source>
        <strain evidence="1 2">L-25-5w-1</strain>
    </source>
</reference>
<keyword evidence="2" id="KW-1185">Reference proteome</keyword>
<dbReference type="RefSeq" id="WP_126612685.1">
    <property type="nucleotide sequence ID" value="NZ_JBHUCY010000004.1"/>
</dbReference>
<accession>A0A431VKE8</accession>
<proteinExistence type="predicted"/>
<dbReference type="EMBL" id="RXMA01000003">
    <property type="protein sequence ID" value="RTR22907.1"/>
    <property type="molecule type" value="Genomic_DNA"/>
</dbReference>
<dbReference type="SUPFAM" id="SSF51120">
    <property type="entry name" value="beta-Roll"/>
    <property type="match status" value="1"/>
</dbReference>
<organism evidence="1 2">
    <name type="scientific">Azospirillum griseum</name>
    <dbReference type="NCBI Taxonomy" id="2496639"/>
    <lineage>
        <taxon>Bacteria</taxon>
        <taxon>Pseudomonadati</taxon>
        <taxon>Pseudomonadota</taxon>
        <taxon>Alphaproteobacteria</taxon>
        <taxon>Rhodospirillales</taxon>
        <taxon>Azospirillaceae</taxon>
        <taxon>Azospirillum</taxon>
    </lineage>
</organism>
<evidence type="ECO:0008006" key="3">
    <source>
        <dbReference type="Google" id="ProtNLM"/>
    </source>
</evidence>
<evidence type="ECO:0000313" key="2">
    <source>
        <dbReference type="Proteomes" id="UP000277007"/>
    </source>
</evidence>